<keyword evidence="2 3" id="KW-0040">ANK repeat</keyword>
<sequence length="308" mass="33190">MPITDPSMASSWSPLGPGQSSQLSFCPSMDATKLEEARMLLNGMDYSRTTCQDEDGDTILHIYTAKGLRECAFAAAERLREVGRMDAKEHKGKTALLVAVTANQPEIVQDLLSLGADINACDVKGQTALHLAAHYGFPGVLQCLLLFAASGMTPLHCAAISHGVTMKALSTTGLADVNLQTKAVEKLSCVQMLLNEGASLLSQEIKSNKTVLHLAVKEGNIDLVRYLLRIPLPNMKDFVNMKAHGHTALHMAAGLHGNPHQEEILQLLLSRGADPSIRNLENDQPAHLLQSGLQGEQVSCPSFQVLLL</sequence>
<dbReference type="GO" id="GO:0005634">
    <property type="term" value="C:nucleus"/>
    <property type="evidence" value="ECO:0007669"/>
    <property type="project" value="TreeGrafter"/>
</dbReference>
<dbReference type="Ensembl" id="ENSSPAT00000002099.1">
    <property type="protein sequence ID" value="ENSSPAP00000002065.1"/>
    <property type="gene ID" value="ENSSPAG00000001548.1"/>
</dbReference>
<evidence type="ECO:0000256" key="4">
    <source>
        <dbReference type="SAM" id="MobiDB-lite"/>
    </source>
</evidence>
<proteinExistence type="predicted"/>
<dbReference type="PROSITE" id="PS50088">
    <property type="entry name" value="ANK_REPEAT"/>
    <property type="match status" value="3"/>
</dbReference>
<dbReference type="PROSITE" id="PS50297">
    <property type="entry name" value="ANK_REP_REGION"/>
    <property type="match status" value="3"/>
</dbReference>
<dbReference type="AlphaFoldDB" id="A0A3B4Z0D0"/>
<organism evidence="5">
    <name type="scientific">Stegastes partitus</name>
    <name type="common">bicolor damselfish</name>
    <dbReference type="NCBI Taxonomy" id="144197"/>
    <lineage>
        <taxon>Eukaryota</taxon>
        <taxon>Metazoa</taxon>
        <taxon>Chordata</taxon>
        <taxon>Craniata</taxon>
        <taxon>Vertebrata</taxon>
        <taxon>Euteleostomi</taxon>
        <taxon>Actinopterygii</taxon>
        <taxon>Neopterygii</taxon>
        <taxon>Teleostei</taxon>
        <taxon>Neoteleostei</taxon>
        <taxon>Acanthomorphata</taxon>
        <taxon>Ovalentaria</taxon>
        <taxon>Pomacentridae</taxon>
        <taxon>Stegastes</taxon>
    </lineage>
</organism>
<feature type="repeat" description="ANK" evidence="3">
    <location>
        <begin position="91"/>
        <end position="123"/>
    </location>
</feature>
<dbReference type="PRINTS" id="PR01415">
    <property type="entry name" value="ANKYRIN"/>
</dbReference>
<dbReference type="GeneTree" id="ENSGT00940000153695"/>
<dbReference type="InterPro" id="IPR036770">
    <property type="entry name" value="Ankyrin_rpt-contain_sf"/>
</dbReference>
<feature type="repeat" description="ANK" evidence="3">
    <location>
        <begin position="207"/>
        <end position="229"/>
    </location>
</feature>
<dbReference type="Pfam" id="PF12796">
    <property type="entry name" value="Ank_2"/>
    <property type="match status" value="1"/>
</dbReference>
<dbReference type="PANTHER" id="PTHR24124">
    <property type="entry name" value="ANKYRIN REPEAT FAMILY A"/>
    <property type="match status" value="1"/>
</dbReference>
<dbReference type="Pfam" id="PF00023">
    <property type="entry name" value="Ank"/>
    <property type="match status" value="1"/>
</dbReference>
<dbReference type="PANTHER" id="PTHR24124:SF7">
    <property type="entry name" value="NF-KAPPA-B INHIBITOR DELTA"/>
    <property type="match status" value="1"/>
</dbReference>
<evidence type="ECO:0000313" key="5">
    <source>
        <dbReference type="Ensembl" id="ENSSPAP00000002065.1"/>
    </source>
</evidence>
<reference evidence="5" key="1">
    <citation type="submission" date="2023-09" db="UniProtKB">
        <authorList>
            <consortium name="Ensembl"/>
        </authorList>
    </citation>
    <scope>IDENTIFICATION</scope>
</reference>
<accession>A0A3B4Z0D0</accession>
<dbReference type="InterPro" id="IPR002110">
    <property type="entry name" value="Ankyrin_rpt"/>
</dbReference>
<feature type="repeat" description="ANK" evidence="3">
    <location>
        <begin position="244"/>
        <end position="280"/>
    </location>
</feature>
<dbReference type="Gene3D" id="1.25.40.20">
    <property type="entry name" value="Ankyrin repeat-containing domain"/>
    <property type="match status" value="2"/>
</dbReference>
<evidence type="ECO:0000256" key="1">
    <source>
        <dbReference type="ARBA" id="ARBA00022737"/>
    </source>
</evidence>
<evidence type="ECO:0000256" key="2">
    <source>
        <dbReference type="ARBA" id="ARBA00023043"/>
    </source>
</evidence>
<feature type="region of interest" description="Disordered" evidence="4">
    <location>
        <begin position="1"/>
        <end position="22"/>
    </location>
</feature>
<dbReference type="GO" id="GO:0010468">
    <property type="term" value="P:regulation of gene expression"/>
    <property type="evidence" value="ECO:0007669"/>
    <property type="project" value="TreeGrafter"/>
</dbReference>
<dbReference type="Pfam" id="PF13637">
    <property type="entry name" value="Ank_4"/>
    <property type="match status" value="1"/>
</dbReference>
<dbReference type="SUPFAM" id="SSF48403">
    <property type="entry name" value="Ankyrin repeat"/>
    <property type="match status" value="1"/>
</dbReference>
<keyword evidence="1" id="KW-0677">Repeat</keyword>
<evidence type="ECO:0000256" key="3">
    <source>
        <dbReference type="PROSITE-ProRule" id="PRU00023"/>
    </source>
</evidence>
<name>A0A3B4Z0D0_9TELE</name>
<dbReference type="FunFam" id="1.25.40.20:FF:000097">
    <property type="entry name" value="NF-kappa-B inhibitor zeta isoform X1"/>
    <property type="match status" value="1"/>
</dbReference>
<protein>
    <submittedName>
        <fullName evidence="5">Uncharacterized protein</fullName>
    </submittedName>
</protein>
<feature type="compositionally biased region" description="Polar residues" evidence="4">
    <location>
        <begin position="7"/>
        <end position="22"/>
    </location>
</feature>
<dbReference type="SMART" id="SM00248">
    <property type="entry name" value="ANK"/>
    <property type="match status" value="6"/>
</dbReference>